<dbReference type="Proteomes" id="UP000559626">
    <property type="component" value="Unassembled WGS sequence"/>
</dbReference>
<comment type="caution">
    <text evidence="5">The sequence shown here is derived from an EMBL/GenBank/DDBJ whole genome shotgun (WGS) entry which is preliminary data.</text>
</comment>
<keyword evidence="6" id="KW-1185">Reference proteome</keyword>
<dbReference type="Pfam" id="PF01872">
    <property type="entry name" value="RibD_C"/>
    <property type="match status" value="1"/>
</dbReference>
<dbReference type="GO" id="GO:0009231">
    <property type="term" value="P:riboflavin biosynthetic process"/>
    <property type="evidence" value="ECO:0007669"/>
    <property type="project" value="InterPro"/>
</dbReference>
<dbReference type="SUPFAM" id="SSF53597">
    <property type="entry name" value="Dihydrofolate reductase-like"/>
    <property type="match status" value="1"/>
</dbReference>
<dbReference type="Gene3D" id="3.40.430.10">
    <property type="entry name" value="Dihydrofolate Reductase, subunit A"/>
    <property type="match status" value="1"/>
</dbReference>
<name>A0A7Y0ABC7_9BACT</name>
<dbReference type="AlphaFoldDB" id="A0A7Y0ABC7"/>
<evidence type="ECO:0000256" key="3">
    <source>
        <dbReference type="ARBA" id="ARBA00023002"/>
    </source>
</evidence>
<organism evidence="5 6">
    <name type="scientific">Hymenobacter polaris</name>
    <dbReference type="NCBI Taxonomy" id="2682546"/>
    <lineage>
        <taxon>Bacteria</taxon>
        <taxon>Pseudomonadati</taxon>
        <taxon>Bacteroidota</taxon>
        <taxon>Cytophagia</taxon>
        <taxon>Cytophagales</taxon>
        <taxon>Hymenobacteraceae</taxon>
        <taxon>Hymenobacter</taxon>
    </lineage>
</organism>
<sequence>MSSQARPRVIAHMMSSLDGRIIVQRWGKNPPGRADYETTANTYDAQAWLCGRVTMEKDFTKGRPPRLKPDTPPLDRQDFVADHRAESFAIAVDAHGKLGWNAARIDDDHIIAVLSEQVPDAYLAGLRELGISYVFGGRTELDFAVVLEKLGRLFPIQTILLEGGGHLNGSLLKAGLVDEISQLILPLADGASPSAMSFEQGPAPGPARHLKLLALEQRPHDVLWLRYEVGKEVKEQA</sequence>
<evidence type="ECO:0000256" key="1">
    <source>
        <dbReference type="ARBA" id="ARBA00005104"/>
    </source>
</evidence>
<proteinExistence type="predicted"/>
<evidence type="ECO:0000313" key="6">
    <source>
        <dbReference type="Proteomes" id="UP000559626"/>
    </source>
</evidence>
<dbReference type="RefSeq" id="WP_169529532.1">
    <property type="nucleotide sequence ID" value="NZ_JABBGH010000001.1"/>
</dbReference>
<dbReference type="PANTHER" id="PTHR38011:SF7">
    <property type="entry name" value="2,5-DIAMINO-6-RIBOSYLAMINO-4(3H)-PYRIMIDINONE 5'-PHOSPHATE REDUCTASE"/>
    <property type="match status" value="1"/>
</dbReference>
<dbReference type="PANTHER" id="PTHR38011">
    <property type="entry name" value="DIHYDROFOLATE REDUCTASE FAMILY PROTEIN (AFU_ORTHOLOGUE AFUA_8G06820)"/>
    <property type="match status" value="1"/>
</dbReference>
<dbReference type="InterPro" id="IPR002734">
    <property type="entry name" value="RibDG_C"/>
</dbReference>
<accession>A0A7Y0ABC7</accession>
<feature type="domain" description="Bacterial bifunctional deaminase-reductase C-terminal" evidence="4">
    <location>
        <begin position="7"/>
        <end position="222"/>
    </location>
</feature>
<reference evidence="5 6" key="1">
    <citation type="submission" date="2020-04" db="EMBL/GenBank/DDBJ databases">
        <title>Hymenobacter polaris sp. nov., isolated from Arctic soil.</title>
        <authorList>
            <person name="Dahal R.H."/>
        </authorList>
    </citation>
    <scope>NUCLEOTIDE SEQUENCE [LARGE SCALE GENOMIC DNA]</scope>
    <source>
        <strain evidence="5 6">RP-2-7</strain>
    </source>
</reference>
<evidence type="ECO:0000256" key="2">
    <source>
        <dbReference type="ARBA" id="ARBA00022857"/>
    </source>
</evidence>
<keyword evidence="3" id="KW-0560">Oxidoreductase</keyword>
<dbReference type="InterPro" id="IPR024072">
    <property type="entry name" value="DHFR-like_dom_sf"/>
</dbReference>
<dbReference type="GO" id="GO:0008703">
    <property type="term" value="F:5-amino-6-(5-phosphoribosylamino)uracil reductase activity"/>
    <property type="evidence" value="ECO:0007669"/>
    <property type="project" value="InterPro"/>
</dbReference>
<comment type="pathway">
    <text evidence="1">Cofactor biosynthesis; riboflavin biosynthesis.</text>
</comment>
<gene>
    <name evidence="5" type="ORF">HHL22_03285</name>
</gene>
<dbReference type="EMBL" id="JABBGH010000001">
    <property type="protein sequence ID" value="NML64221.1"/>
    <property type="molecule type" value="Genomic_DNA"/>
</dbReference>
<keyword evidence="2" id="KW-0521">NADP</keyword>
<protein>
    <submittedName>
        <fullName evidence="5">RibD family protein</fullName>
    </submittedName>
</protein>
<evidence type="ECO:0000313" key="5">
    <source>
        <dbReference type="EMBL" id="NML64221.1"/>
    </source>
</evidence>
<dbReference type="InterPro" id="IPR050765">
    <property type="entry name" value="Riboflavin_Biosynth_HTPR"/>
</dbReference>
<evidence type="ECO:0000259" key="4">
    <source>
        <dbReference type="Pfam" id="PF01872"/>
    </source>
</evidence>